<dbReference type="PANTHER" id="PTHR47076">
    <property type="entry name" value="NHL DOMAIN PROTEIN"/>
    <property type="match status" value="1"/>
</dbReference>
<name>A0A8S0UQ74_OLEEU</name>
<dbReference type="EMBL" id="CACTIH010009038">
    <property type="protein sequence ID" value="CAA3020393.1"/>
    <property type="molecule type" value="Genomic_DNA"/>
</dbReference>
<dbReference type="AlphaFoldDB" id="A0A8S0UQ74"/>
<sequence length="147" mass="16916">MDLNDDAQEPAFSSRICFSLWNIPCFCSRPSDGGFVWERLPTAYNEREAAQASTWWRKGMKAFKKMREWSELVAGPKWKTFIRRFNKNRSKPGKFHYDPVSYALNFDDGPGQNGQLEADGMYRNFSLRYSAAIPVADKVVMDSPSLN</sequence>
<protein>
    <submittedName>
        <fullName evidence="1">Uncharacterized protein</fullName>
    </submittedName>
</protein>
<evidence type="ECO:0000313" key="2">
    <source>
        <dbReference type="Proteomes" id="UP000594638"/>
    </source>
</evidence>
<dbReference type="Proteomes" id="UP000594638">
    <property type="component" value="Unassembled WGS sequence"/>
</dbReference>
<dbReference type="PANTHER" id="PTHR47076:SF12">
    <property type="entry name" value="NHL DOMAIN-CONTAINING PROTEIN"/>
    <property type="match status" value="1"/>
</dbReference>
<keyword evidence="2" id="KW-1185">Reference proteome</keyword>
<comment type="caution">
    <text evidence="1">The sequence shown here is derived from an EMBL/GenBank/DDBJ whole genome shotgun (WGS) entry which is preliminary data.</text>
</comment>
<accession>A0A8S0UQ74</accession>
<gene>
    <name evidence="1" type="ORF">OLEA9_A018186</name>
</gene>
<dbReference type="Gramene" id="OE9A018186T1">
    <property type="protein sequence ID" value="OE9A018186C1"/>
    <property type="gene ID" value="OE9A018186"/>
</dbReference>
<organism evidence="1 2">
    <name type="scientific">Olea europaea subsp. europaea</name>
    <dbReference type="NCBI Taxonomy" id="158383"/>
    <lineage>
        <taxon>Eukaryota</taxon>
        <taxon>Viridiplantae</taxon>
        <taxon>Streptophyta</taxon>
        <taxon>Embryophyta</taxon>
        <taxon>Tracheophyta</taxon>
        <taxon>Spermatophyta</taxon>
        <taxon>Magnoliopsida</taxon>
        <taxon>eudicotyledons</taxon>
        <taxon>Gunneridae</taxon>
        <taxon>Pentapetalae</taxon>
        <taxon>asterids</taxon>
        <taxon>lamiids</taxon>
        <taxon>Lamiales</taxon>
        <taxon>Oleaceae</taxon>
        <taxon>Oleeae</taxon>
        <taxon>Olea</taxon>
    </lineage>
</organism>
<dbReference type="OrthoDB" id="1723198at2759"/>
<proteinExistence type="predicted"/>
<evidence type="ECO:0000313" key="1">
    <source>
        <dbReference type="EMBL" id="CAA3020393.1"/>
    </source>
</evidence>
<reference evidence="1 2" key="1">
    <citation type="submission" date="2019-12" db="EMBL/GenBank/DDBJ databases">
        <authorList>
            <person name="Alioto T."/>
            <person name="Alioto T."/>
            <person name="Gomez Garrido J."/>
        </authorList>
    </citation>
    <scope>NUCLEOTIDE SEQUENCE [LARGE SCALE GENOMIC DNA]</scope>
</reference>